<evidence type="ECO:0000259" key="7">
    <source>
        <dbReference type="PROSITE" id="PS51093"/>
    </source>
</evidence>
<evidence type="ECO:0000256" key="6">
    <source>
        <dbReference type="ARBA" id="ARBA00022777"/>
    </source>
</evidence>
<comment type="caution">
    <text evidence="8">The sequence shown here is derived from an EMBL/GenBank/DDBJ whole genome shotgun (WGS) entry which is preliminary data.</text>
</comment>
<dbReference type="SUPFAM" id="SSF51261">
    <property type="entry name" value="Duplicated hybrid motif"/>
    <property type="match status" value="1"/>
</dbReference>
<keyword evidence="6" id="KW-0418">Kinase</keyword>
<dbReference type="PROSITE" id="PS51093">
    <property type="entry name" value="PTS_EIIA_TYPE_1"/>
    <property type="match status" value="1"/>
</dbReference>
<sequence length="122" mass="13205">MMGDGIVIIPEEGKVCAPADGEVIVIPPTKHAIGFRTASGMEILVHVGLDSEKIENEFKVKVKEGDQVQRGDVVMTFNLKRLQDKGVRLDTPVIITNGAGASEFVKTQQRHVNTGDNLIAII</sequence>
<dbReference type="eggNOG" id="COG2190">
    <property type="taxonomic scope" value="Bacteria"/>
</dbReference>
<dbReference type="EMBL" id="ACCF01000128">
    <property type="protein sequence ID" value="EEF67653.1"/>
    <property type="molecule type" value="Genomic_DNA"/>
</dbReference>
<protein>
    <submittedName>
        <fullName evidence="8">Phosphoenolpyruvate-dependent sugar phosphotransferase system, EIIA 1</fullName>
    </submittedName>
</protein>
<feature type="domain" description="PTS EIIA type-1" evidence="7">
    <location>
        <begin position="1"/>
        <end position="97"/>
    </location>
</feature>
<keyword evidence="2" id="KW-0813">Transport</keyword>
<keyword evidence="8" id="KW-0670">Pyruvate</keyword>
<proteinExistence type="predicted"/>
<dbReference type="GO" id="GO:0009401">
    <property type="term" value="P:phosphoenolpyruvate-dependent sugar phosphotransferase system"/>
    <property type="evidence" value="ECO:0007669"/>
    <property type="project" value="UniProtKB-KW"/>
</dbReference>
<evidence type="ECO:0000313" key="8">
    <source>
        <dbReference type="EMBL" id="EEF67653.1"/>
    </source>
</evidence>
<dbReference type="Gene3D" id="2.70.70.10">
    <property type="entry name" value="Glucose Permease (Domain IIA)"/>
    <property type="match status" value="1"/>
</dbReference>
<evidence type="ECO:0000256" key="5">
    <source>
        <dbReference type="ARBA" id="ARBA00022683"/>
    </source>
</evidence>
<dbReference type="GO" id="GO:0016301">
    <property type="term" value="F:kinase activity"/>
    <property type="evidence" value="ECO:0007669"/>
    <property type="project" value="UniProtKB-KW"/>
</dbReference>
<dbReference type="GO" id="GO:0005737">
    <property type="term" value="C:cytoplasm"/>
    <property type="evidence" value="ECO:0007669"/>
    <property type="project" value="UniProtKB-SubCell"/>
</dbReference>
<dbReference type="InterPro" id="IPR050890">
    <property type="entry name" value="PTS_EIIA_component"/>
</dbReference>
<dbReference type="Proteomes" id="UP000005950">
    <property type="component" value="Unassembled WGS sequence"/>
</dbReference>
<reference evidence="8 9" key="1">
    <citation type="submission" date="2008-12" db="EMBL/GenBank/DDBJ databases">
        <authorList>
            <person name="Fulton L."/>
            <person name="Clifton S."/>
            <person name="Fulton B."/>
            <person name="Xu J."/>
            <person name="Minx P."/>
            <person name="Pepin K.H."/>
            <person name="Johnson M."/>
            <person name="Bhonagiri V."/>
            <person name="Nash W.E."/>
            <person name="Mardis E.R."/>
            <person name="Wilson R.K."/>
        </authorList>
    </citation>
    <scope>NUCLEOTIDE SEQUENCE [LARGE SCALE GENOMIC DNA]</scope>
    <source>
        <strain evidence="8 9">DSM 12042</strain>
    </source>
</reference>
<evidence type="ECO:0000313" key="9">
    <source>
        <dbReference type="Proteomes" id="UP000005950"/>
    </source>
</evidence>
<evidence type="ECO:0000256" key="3">
    <source>
        <dbReference type="ARBA" id="ARBA00022597"/>
    </source>
</evidence>
<name>B9Y8M8_9FIRM</name>
<organism evidence="8 9">
    <name type="scientific">Holdemania filiformis DSM 12042</name>
    <dbReference type="NCBI Taxonomy" id="545696"/>
    <lineage>
        <taxon>Bacteria</taxon>
        <taxon>Bacillati</taxon>
        <taxon>Bacillota</taxon>
        <taxon>Erysipelotrichia</taxon>
        <taxon>Erysipelotrichales</taxon>
        <taxon>Erysipelotrichaceae</taxon>
        <taxon>Holdemania</taxon>
    </lineage>
</organism>
<comment type="subcellular location">
    <subcellularLocation>
        <location evidence="1">Cytoplasm</location>
    </subcellularLocation>
</comment>
<evidence type="ECO:0000256" key="4">
    <source>
        <dbReference type="ARBA" id="ARBA00022679"/>
    </source>
</evidence>
<dbReference type="HOGENOM" id="CLU_012312_5_3_9"/>
<dbReference type="STRING" id="545696.HOLDEFILI_02175"/>
<dbReference type="InterPro" id="IPR011055">
    <property type="entry name" value="Dup_hybrid_motif"/>
</dbReference>
<dbReference type="NCBIfam" id="TIGR00830">
    <property type="entry name" value="PTBA"/>
    <property type="match status" value="1"/>
</dbReference>
<dbReference type="PANTHER" id="PTHR45008:SF1">
    <property type="entry name" value="PTS SYSTEM GLUCOSE-SPECIFIC EIIA COMPONENT"/>
    <property type="match status" value="1"/>
</dbReference>
<accession>B9Y8M8</accession>
<keyword evidence="3" id="KW-0762">Sugar transport</keyword>
<evidence type="ECO:0000256" key="1">
    <source>
        <dbReference type="ARBA" id="ARBA00004496"/>
    </source>
</evidence>
<dbReference type="InterPro" id="IPR001127">
    <property type="entry name" value="PTS_EIIA_1_perm"/>
</dbReference>
<keyword evidence="4 8" id="KW-0808">Transferase</keyword>
<dbReference type="AlphaFoldDB" id="B9Y8M8"/>
<evidence type="ECO:0000256" key="2">
    <source>
        <dbReference type="ARBA" id="ARBA00022448"/>
    </source>
</evidence>
<keyword evidence="5" id="KW-0598">Phosphotransferase system</keyword>
<dbReference type="PANTHER" id="PTHR45008">
    <property type="entry name" value="PTS SYSTEM GLUCOSE-SPECIFIC EIIA COMPONENT"/>
    <property type="match status" value="1"/>
</dbReference>
<dbReference type="Pfam" id="PF00358">
    <property type="entry name" value="PTS_EIIA_1"/>
    <property type="match status" value="1"/>
</dbReference>
<reference evidence="8 9" key="2">
    <citation type="submission" date="2009-02" db="EMBL/GenBank/DDBJ databases">
        <title>Draft genome sequence of Holdemania filiformis DSM 12042.</title>
        <authorList>
            <person name="Sudarsanam P."/>
            <person name="Ley R."/>
            <person name="Guruge J."/>
            <person name="Turnbaugh P.J."/>
            <person name="Mahowald M."/>
            <person name="Liep D."/>
            <person name="Gordon J."/>
        </authorList>
    </citation>
    <scope>NUCLEOTIDE SEQUENCE [LARGE SCALE GENOMIC DNA]</scope>
    <source>
        <strain evidence="8 9">DSM 12042</strain>
    </source>
</reference>
<gene>
    <name evidence="8" type="ORF">HOLDEFILI_02175</name>
</gene>